<feature type="transmembrane region" description="Helical" evidence="1">
    <location>
        <begin position="172"/>
        <end position="193"/>
    </location>
</feature>
<dbReference type="Pfam" id="PF11375">
    <property type="entry name" value="DUF3177"/>
    <property type="match status" value="1"/>
</dbReference>
<comment type="caution">
    <text evidence="2">The sequence shown here is derived from an EMBL/GenBank/DDBJ whole genome shotgun (WGS) entry which is preliminary data.</text>
</comment>
<proteinExistence type="predicted"/>
<name>A0A0F5Y840_9CYAN</name>
<keyword evidence="1" id="KW-1133">Transmembrane helix</keyword>
<evidence type="ECO:0000256" key="1">
    <source>
        <dbReference type="SAM" id="Phobius"/>
    </source>
</evidence>
<dbReference type="EMBL" id="LATL02000036">
    <property type="protein sequence ID" value="KKD34933.1"/>
    <property type="molecule type" value="Genomic_DNA"/>
</dbReference>
<keyword evidence="1" id="KW-0812">Transmembrane</keyword>
<sequence length="206" mass="23632">MFNILLLADIPVWESLVWMDYRLAVLLTVIAPLILLIWAFIQKIDAILRLMIIYWRVSSLLGITVYLMIAALPVSFISSIIARILIPVSLWFWVDLNEELEDMQSSVLKLTFKSWRWAVSVYNILGVLAFIPFLRCAFLDTKGLIADQTCRVWLDPPWMYKEIFHPNLTPGFLGFLGLMGLVAYLICFGYFVVVKLGRQGRSATGH</sequence>
<dbReference type="OrthoDB" id="517164at2"/>
<reference evidence="2 3" key="1">
    <citation type="submission" date="2015-06" db="EMBL/GenBank/DDBJ databases">
        <title>Draft genome assembly of filamentous brackish cyanobacterium Limnoraphis robusta strain CS-951.</title>
        <authorList>
            <person name="Willis A."/>
            <person name="Parks M."/>
            <person name="Burford M.A."/>
        </authorList>
    </citation>
    <scope>NUCLEOTIDE SEQUENCE [LARGE SCALE GENOMIC DNA]</scope>
    <source>
        <strain evidence="2 3">CS-951</strain>
    </source>
</reference>
<feature type="transmembrane region" description="Helical" evidence="1">
    <location>
        <begin position="53"/>
        <end position="70"/>
    </location>
</feature>
<dbReference type="InterPro" id="IPR021515">
    <property type="entry name" value="DUF3177"/>
</dbReference>
<keyword evidence="1" id="KW-0472">Membrane</keyword>
<dbReference type="Proteomes" id="UP000033607">
    <property type="component" value="Unassembled WGS sequence"/>
</dbReference>
<feature type="transmembrane region" description="Helical" evidence="1">
    <location>
        <begin position="21"/>
        <end position="41"/>
    </location>
</feature>
<organism evidence="2 3">
    <name type="scientific">Limnoraphis robusta CS-951</name>
    <dbReference type="NCBI Taxonomy" id="1637645"/>
    <lineage>
        <taxon>Bacteria</taxon>
        <taxon>Bacillati</taxon>
        <taxon>Cyanobacteriota</taxon>
        <taxon>Cyanophyceae</taxon>
        <taxon>Oscillatoriophycideae</taxon>
        <taxon>Oscillatoriales</taxon>
        <taxon>Sirenicapillariaceae</taxon>
        <taxon>Limnoraphis</taxon>
    </lineage>
</organism>
<evidence type="ECO:0000313" key="3">
    <source>
        <dbReference type="Proteomes" id="UP000033607"/>
    </source>
</evidence>
<evidence type="ECO:0000313" key="2">
    <source>
        <dbReference type="EMBL" id="KKD34933.1"/>
    </source>
</evidence>
<gene>
    <name evidence="2" type="ORF">WN50_28155</name>
</gene>
<dbReference type="AlphaFoldDB" id="A0A0F5Y840"/>
<dbReference type="RefSeq" id="WP_046281929.1">
    <property type="nucleotide sequence ID" value="NZ_LATL02000036.1"/>
</dbReference>
<feature type="transmembrane region" description="Helical" evidence="1">
    <location>
        <begin position="115"/>
        <end position="134"/>
    </location>
</feature>
<accession>A0A0F5Y840</accession>
<dbReference type="PATRIC" id="fig|1637645.4.peg.628"/>
<evidence type="ECO:0008006" key="4">
    <source>
        <dbReference type="Google" id="ProtNLM"/>
    </source>
</evidence>
<protein>
    <recommendedName>
        <fullName evidence="4">DUF3177 domain-containing protein</fullName>
    </recommendedName>
</protein>
<feature type="transmembrane region" description="Helical" evidence="1">
    <location>
        <begin position="76"/>
        <end position="94"/>
    </location>
</feature>